<dbReference type="SUPFAM" id="SSF53474">
    <property type="entry name" value="alpha/beta-Hydrolases"/>
    <property type="match status" value="1"/>
</dbReference>
<evidence type="ECO:0000313" key="3">
    <source>
        <dbReference type="Proteomes" id="UP000619238"/>
    </source>
</evidence>
<gene>
    <name evidence="2" type="ORF">H2O64_18825</name>
</gene>
<reference evidence="2 3" key="1">
    <citation type="submission" date="2020-07" db="EMBL/GenBank/DDBJ databases">
        <title>Description of Kordia aestuariivivens sp. nov., isolated from a tidal flat.</title>
        <authorList>
            <person name="Park S."/>
            <person name="Yoon J.-H."/>
        </authorList>
    </citation>
    <scope>NUCLEOTIDE SEQUENCE [LARGE SCALE GENOMIC DNA]</scope>
    <source>
        <strain evidence="2 3">YSTF-M3</strain>
    </source>
</reference>
<protein>
    <submittedName>
        <fullName evidence="2">Alpha/beta hydrolase</fullName>
    </submittedName>
</protein>
<proteinExistence type="predicted"/>
<dbReference type="InterPro" id="IPR029058">
    <property type="entry name" value="AB_hydrolase_fold"/>
</dbReference>
<dbReference type="EMBL" id="JACGWS010000013">
    <property type="protein sequence ID" value="MBC8756735.1"/>
    <property type="molecule type" value="Genomic_DNA"/>
</dbReference>
<dbReference type="Proteomes" id="UP000619238">
    <property type="component" value="Unassembled WGS sequence"/>
</dbReference>
<dbReference type="GO" id="GO:0016787">
    <property type="term" value="F:hydrolase activity"/>
    <property type="evidence" value="ECO:0007669"/>
    <property type="project" value="UniProtKB-KW"/>
</dbReference>
<organism evidence="2 3">
    <name type="scientific">Kordia aestuariivivens</name>
    <dbReference type="NCBI Taxonomy" id="2759037"/>
    <lineage>
        <taxon>Bacteria</taxon>
        <taxon>Pseudomonadati</taxon>
        <taxon>Bacteroidota</taxon>
        <taxon>Flavobacteriia</taxon>
        <taxon>Flavobacteriales</taxon>
        <taxon>Flavobacteriaceae</taxon>
        <taxon>Kordia</taxon>
    </lineage>
</organism>
<accession>A0ABR7QDT2</accession>
<dbReference type="InterPro" id="IPR001375">
    <property type="entry name" value="Peptidase_S9_cat"/>
</dbReference>
<dbReference type="PANTHER" id="PTHR43358">
    <property type="entry name" value="ALPHA/BETA-HYDROLASE"/>
    <property type="match status" value="1"/>
</dbReference>
<keyword evidence="2" id="KW-0378">Hydrolase</keyword>
<dbReference type="InterPro" id="IPR052920">
    <property type="entry name" value="DNA-binding_regulatory"/>
</dbReference>
<dbReference type="PANTHER" id="PTHR43358:SF4">
    <property type="entry name" value="ALPHA_BETA HYDROLASE FOLD-1 DOMAIN-CONTAINING PROTEIN"/>
    <property type="match status" value="1"/>
</dbReference>
<keyword evidence="3" id="KW-1185">Reference proteome</keyword>
<name>A0ABR7QDT2_9FLAO</name>
<feature type="domain" description="Peptidase S9 prolyl oligopeptidase catalytic" evidence="1">
    <location>
        <begin position="1"/>
        <end position="198"/>
    </location>
</feature>
<sequence>MANNGIASVLFDGRAHGESGGKYCTYGFHEKQDIIAIVDELKKRNSSLPIGIWGNSLGGAIAIQALEIEKRIEFGIVESTFTELDQIVYDYQKKMAKGFGLRFMSDAALQEAGNIANFNPDEVKPIISVAKIEQPMFIAHGDSDENISFEYGKQLYENLASAEKEFVLVEGAGHFDVYAKGGKDYENKLMNFIKKQLEK</sequence>
<dbReference type="Gene3D" id="3.40.50.1820">
    <property type="entry name" value="alpha/beta hydrolase"/>
    <property type="match status" value="1"/>
</dbReference>
<evidence type="ECO:0000313" key="2">
    <source>
        <dbReference type="EMBL" id="MBC8756735.1"/>
    </source>
</evidence>
<comment type="caution">
    <text evidence="2">The sequence shown here is derived from an EMBL/GenBank/DDBJ whole genome shotgun (WGS) entry which is preliminary data.</text>
</comment>
<dbReference type="Pfam" id="PF00326">
    <property type="entry name" value="Peptidase_S9"/>
    <property type="match status" value="1"/>
</dbReference>
<evidence type="ECO:0000259" key="1">
    <source>
        <dbReference type="Pfam" id="PF00326"/>
    </source>
</evidence>